<evidence type="ECO:0000256" key="9">
    <source>
        <dbReference type="SAM" id="Coils"/>
    </source>
</evidence>
<comment type="subcellular location">
    <subcellularLocation>
        <location evidence="2">Membrane</location>
    </subcellularLocation>
</comment>
<keyword evidence="7" id="KW-0418">Kinase</keyword>
<evidence type="ECO:0000256" key="2">
    <source>
        <dbReference type="ARBA" id="ARBA00004370"/>
    </source>
</evidence>
<dbReference type="SMART" id="SM00304">
    <property type="entry name" value="HAMP"/>
    <property type="match status" value="1"/>
</dbReference>
<dbReference type="SMART" id="SM00387">
    <property type="entry name" value="HATPase_c"/>
    <property type="match status" value="1"/>
</dbReference>
<dbReference type="CDD" id="cd06225">
    <property type="entry name" value="HAMP"/>
    <property type="match status" value="1"/>
</dbReference>
<dbReference type="EMBL" id="CP043494">
    <property type="protein sequence ID" value="WNG52334.1"/>
    <property type="molecule type" value="Genomic_DNA"/>
</dbReference>
<feature type="domain" description="HAMP" evidence="12">
    <location>
        <begin position="372"/>
        <end position="424"/>
    </location>
</feature>
<evidence type="ECO:0000256" key="3">
    <source>
        <dbReference type="ARBA" id="ARBA00012438"/>
    </source>
</evidence>
<evidence type="ECO:0000313" key="13">
    <source>
        <dbReference type="EMBL" id="WNG52334.1"/>
    </source>
</evidence>
<dbReference type="Pfam" id="PF02518">
    <property type="entry name" value="HATPase_c"/>
    <property type="match status" value="1"/>
</dbReference>
<proteinExistence type="predicted"/>
<accession>A0ABY9XAH5</accession>
<dbReference type="PROSITE" id="PS50885">
    <property type="entry name" value="HAMP"/>
    <property type="match status" value="1"/>
</dbReference>
<reference evidence="13 14" key="1">
    <citation type="submission" date="2019-08" db="EMBL/GenBank/DDBJ databases">
        <title>Archangium and Cystobacter genomes.</title>
        <authorList>
            <person name="Chen I.-C.K."/>
            <person name="Wielgoss S."/>
        </authorList>
    </citation>
    <scope>NUCLEOTIDE SEQUENCE [LARGE SCALE GENOMIC DNA]</scope>
    <source>
        <strain evidence="13 14">Cbm 6</strain>
    </source>
</reference>
<evidence type="ECO:0000259" key="11">
    <source>
        <dbReference type="PROSITE" id="PS50109"/>
    </source>
</evidence>
<keyword evidence="10" id="KW-0472">Membrane</keyword>
<keyword evidence="5" id="KW-0808">Transferase</keyword>
<keyword evidence="9" id="KW-0175">Coiled coil</keyword>
<evidence type="ECO:0000313" key="14">
    <source>
        <dbReference type="Proteomes" id="UP001611383"/>
    </source>
</evidence>
<dbReference type="PRINTS" id="PR00344">
    <property type="entry name" value="BCTRLSENSOR"/>
</dbReference>
<dbReference type="Gene3D" id="6.10.340.10">
    <property type="match status" value="1"/>
</dbReference>
<dbReference type="Proteomes" id="UP001611383">
    <property type="component" value="Chromosome"/>
</dbReference>
<organism evidence="13 14">
    <name type="scientific">Archangium minus</name>
    <dbReference type="NCBI Taxonomy" id="83450"/>
    <lineage>
        <taxon>Bacteria</taxon>
        <taxon>Pseudomonadati</taxon>
        <taxon>Myxococcota</taxon>
        <taxon>Myxococcia</taxon>
        <taxon>Myxococcales</taxon>
        <taxon>Cystobacterineae</taxon>
        <taxon>Archangiaceae</taxon>
        <taxon>Archangium</taxon>
    </lineage>
</organism>
<dbReference type="InterPro" id="IPR036890">
    <property type="entry name" value="HATPase_C_sf"/>
</dbReference>
<dbReference type="PANTHER" id="PTHR44936">
    <property type="entry name" value="SENSOR PROTEIN CREC"/>
    <property type="match status" value="1"/>
</dbReference>
<dbReference type="PROSITE" id="PS50109">
    <property type="entry name" value="HIS_KIN"/>
    <property type="match status" value="1"/>
</dbReference>
<name>A0ABY9XAH5_9BACT</name>
<dbReference type="SUPFAM" id="SSF55874">
    <property type="entry name" value="ATPase domain of HSP90 chaperone/DNA topoisomerase II/histidine kinase"/>
    <property type="match status" value="1"/>
</dbReference>
<gene>
    <name evidence="13" type="ORF">F0U60_11300</name>
</gene>
<keyword evidence="10" id="KW-1133">Transmembrane helix</keyword>
<evidence type="ECO:0000256" key="4">
    <source>
        <dbReference type="ARBA" id="ARBA00022553"/>
    </source>
</evidence>
<dbReference type="Gene3D" id="3.30.565.10">
    <property type="entry name" value="Histidine kinase-like ATPase, C-terminal domain"/>
    <property type="match status" value="1"/>
</dbReference>
<dbReference type="PANTHER" id="PTHR44936:SF10">
    <property type="entry name" value="SENSOR PROTEIN RSTB"/>
    <property type="match status" value="1"/>
</dbReference>
<feature type="coiled-coil region" evidence="9">
    <location>
        <begin position="416"/>
        <end position="450"/>
    </location>
</feature>
<protein>
    <recommendedName>
        <fullName evidence="3">histidine kinase</fullName>
        <ecNumber evidence="3">2.7.13.3</ecNumber>
    </recommendedName>
</protein>
<feature type="transmembrane region" description="Helical" evidence="10">
    <location>
        <begin position="6"/>
        <end position="25"/>
    </location>
</feature>
<dbReference type="InterPro" id="IPR003594">
    <property type="entry name" value="HATPase_dom"/>
</dbReference>
<evidence type="ECO:0000256" key="8">
    <source>
        <dbReference type="ARBA" id="ARBA00022840"/>
    </source>
</evidence>
<keyword evidence="4" id="KW-0597">Phosphoprotein</keyword>
<dbReference type="CDD" id="cd18773">
    <property type="entry name" value="PDC1_HK_sensor"/>
    <property type="match status" value="1"/>
</dbReference>
<evidence type="ECO:0000256" key="5">
    <source>
        <dbReference type="ARBA" id="ARBA00022679"/>
    </source>
</evidence>
<dbReference type="SUPFAM" id="SSF158472">
    <property type="entry name" value="HAMP domain-like"/>
    <property type="match status" value="1"/>
</dbReference>
<evidence type="ECO:0000256" key="7">
    <source>
        <dbReference type="ARBA" id="ARBA00022777"/>
    </source>
</evidence>
<keyword evidence="8" id="KW-0067">ATP-binding</keyword>
<dbReference type="EC" id="2.7.13.3" evidence="3"/>
<dbReference type="InterPro" id="IPR003660">
    <property type="entry name" value="HAMP_dom"/>
</dbReference>
<feature type="transmembrane region" description="Helical" evidence="10">
    <location>
        <begin position="350"/>
        <end position="370"/>
    </location>
</feature>
<dbReference type="Pfam" id="PF00672">
    <property type="entry name" value="HAMP"/>
    <property type="match status" value="1"/>
</dbReference>
<keyword evidence="6" id="KW-0547">Nucleotide-binding</keyword>
<dbReference type="CDD" id="cd18774">
    <property type="entry name" value="PDC2_HK_sensor"/>
    <property type="match status" value="1"/>
</dbReference>
<sequence>MGVRIAVIIALTTLLSYLHIYNSLLAETRATMERSVVDRSEREQAIFVLAEDNHAILKKALEERLRFWREQDPQPLFDRLFVSRPDGTIRNNPQGFDGTQMPGVYVPRGVTVDADFRRRLLAAYEVVIQYGPAFHVRFMNTGVMLPEGVVVGYWPEGPNYFLELDPSFSVLNLEYFTLALPENNPKRESSWTGVFEDAPTKTWMVTVATPLDLDGRHVATLSHDVLLNELMGRTLSDHLPGAYNILFRDDGHLIAHPKLQMKSGAEAYNILNDTRNPEAVFTQAITERQRAHLRAIFKRVEARAPGEVVLEVPEFDEYIAVARLEGAGWNFVTVMPKQVVTSAAIRAARYVLLFGVLSLLMELAIMYWVLKQQISHPLLDFTQATTRLSAGEFNVGLDTSRADELGQLALAFQRMASEVQRREEALRLANEGLEHRVEERTRELQEVHRQLVETARQVGRAEIATNVLHNVGNVLTSVLTSSMLARERLAALKLENVARVADLLEEHKADLSTFLTQDERGRNVLPFLDQLGKHLLMERQELQTLLGDVSRHTEHIGAIVKLQQRYARTPQQLFEPVQLSELVEDALRINQAALGRHAVAVAKNLSDVPPVLTEKHKVLMILVNLISNAKYAMDAVPEEQRRMSVSLVRPSADRILIEVRDNGVGIAPEMLTRIFQYGFTTRKEGHGFGLHSSALAAQELGGSLTVHSDGPGQGATFTLELPVTPQQRNERLSA</sequence>
<comment type="catalytic activity">
    <reaction evidence="1">
        <text>ATP + protein L-histidine = ADP + protein N-phospho-L-histidine.</text>
        <dbReference type="EC" id="2.7.13.3"/>
    </reaction>
</comment>
<evidence type="ECO:0000256" key="6">
    <source>
        <dbReference type="ARBA" id="ARBA00022741"/>
    </source>
</evidence>
<dbReference type="InterPro" id="IPR005467">
    <property type="entry name" value="His_kinase_dom"/>
</dbReference>
<dbReference type="Gene3D" id="3.30.450.20">
    <property type="entry name" value="PAS domain"/>
    <property type="match status" value="1"/>
</dbReference>
<keyword evidence="14" id="KW-1185">Reference proteome</keyword>
<keyword evidence="10" id="KW-0812">Transmembrane</keyword>
<feature type="domain" description="Histidine kinase" evidence="11">
    <location>
        <begin position="466"/>
        <end position="725"/>
    </location>
</feature>
<evidence type="ECO:0000259" key="12">
    <source>
        <dbReference type="PROSITE" id="PS50885"/>
    </source>
</evidence>
<dbReference type="InterPro" id="IPR004358">
    <property type="entry name" value="Sig_transdc_His_kin-like_C"/>
</dbReference>
<evidence type="ECO:0000256" key="1">
    <source>
        <dbReference type="ARBA" id="ARBA00000085"/>
    </source>
</evidence>
<evidence type="ECO:0000256" key="10">
    <source>
        <dbReference type="SAM" id="Phobius"/>
    </source>
</evidence>
<dbReference type="InterPro" id="IPR050980">
    <property type="entry name" value="2C_sensor_his_kinase"/>
</dbReference>